<dbReference type="Gene3D" id="1.10.1040.50">
    <property type="match status" value="1"/>
</dbReference>
<keyword evidence="11" id="KW-1185">Reference proteome</keyword>
<evidence type="ECO:0000256" key="1">
    <source>
        <dbReference type="ARBA" id="ARBA00005005"/>
    </source>
</evidence>
<feature type="domain" description="3-hydroxyacyl-CoA dehydrogenase NAD binding" evidence="9">
    <location>
        <begin position="6"/>
        <end position="194"/>
    </location>
</feature>
<dbReference type="SUPFAM" id="SSF48179">
    <property type="entry name" value="6-phosphogluconate dehydrogenase C-terminal domain-like"/>
    <property type="match status" value="2"/>
</dbReference>
<dbReference type="SUPFAM" id="SSF51735">
    <property type="entry name" value="NAD(P)-binding Rossmann-fold domains"/>
    <property type="match status" value="1"/>
</dbReference>
<comment type="pathway">
    <text evidence="1">Lipid metabolism; fatty acid beta-oxidation.</text>
</comment>
<keyword evidence="6" id="KW-0443">Lipid metabolism</keyword>
<dbReference type="GO" id="GO:0070403">
    <property type="term" value="F:NAD+ binding"/>
    <property type="evidence" value="ECO:0007669"/>
    <property type="project" value="InterPro"/>
</dbReference>
<dbReference type="Pfam" id="PF00725">
    <property type="entry name" value="3HCDH"/>
    <property type="match status" value="2"/>
</dbReference>
<evidence type="ECO:0000259" key="9">
    <source>
        <dbReference type="Pfam" id="PF02737"/>
    </source>
</evidence>
<name>A0A0H2MUR8_9PROT</name>
<dbReference type="STRING" id="1489064.WH96_11835"/>
<dbReference type="PANTHER" id="PTHR48075">
    <property type="entry name" value="3-HYDROXYACYL-COA DEHYDROGENASE FAMILY PROTEIN"/>
    <property type="match status" value="1"/>
</dbReference>
<proteinExistence type="predicted"/>
<dbReference type="Gene3D" id="3.40.50.720">
    <property type="entry name" value="NAD(P)-binding Rossmann-like Domain"/>
    <property type="match status" value="1"/>
</dbReference>
<organism evidence="10 11">
    <name type="scientific">Kiloniella spongiae</name>
    <dbReference type="NCBI Taxonomy" id="1489064"/>
    <lineage>
        <taxon>Bacteria</taxon>
        <taxon>Pseudomonadati</taxon>
        <taxon>Pseudomonadota</taxon>
        <taxon>Alphaproteobacteria</taxon>
        <taxon>Rhodospirillales</taxon>
        <taxon>Kiloniellaceae</taxon>
        <taxon>Kiloniella</taxon>
    </lineage>
</organism>
<evidence type="ECO:0000313" key="10">
    <source>
        <dbReference type="EMBL" id="KLN60425.1"/>
    </source>
</evidence>
<dbReference type="InterPro" id="IPR006108">
    <property type="entry name" value="3HC_DH_C"/>
</dbReference>
<dbReference type="PANTHER" id="PTHR48075:SF7">
    <property type="entry name" value="3-HYDROXYACYL-COA DEHYDROGENASE-RELATED"/>
    <property type="match status" value="1"/>
</dbReference>
<dbReference type="GO" id="GO:0003857">
    <property type="term" value="F:(3S)-3-hydroxyacyl-CoA dehydrogenase (NAD+) activity"/>
    <property type="evidence" value="ECO:0007669"/>
    <property type="project" value="UniProtKB-EC"/>
</dbReference>
<evidence type="ECO:0000256" key="2">
    <source>
        <dbReference type="ARBA" id="ARBA00022832"/>
    </source>
</evidence>
<dbReference type="PATRIC" id="fig|1489064.4.peg.3686"/>
<protein>
    <submittedName>
        <fullName evidence="10">3-hydroxyacyl-CoA dehydrogenase</fullName>
    </submittedName>
</protein>
<keyword evidence="5" id="KW-0520">NAD</keyword>
<feature type="domain" description="3-hydroxyacyl-CoA dehydrogenase C-terminal" evidence="8">
    <location>
        <begin position="196"/>
        <end position="297"/>
    </location>
</feature>
<dbReference type="InterPro" id="IPR001753">
    <property type="entry name" value="Enoyl-CoA_hydra/iso"/>
</dbReference>
<dbReference type="InterPro" id="IPR006176">
    <property type="entry name" value="3-OHacyl-CoA_DH_NAD-bd"/>
</dbReference>
<evidence type="ECO:0000259" key="8">
    <source>
        <dbReference type="Pfam" id="PF00725"/>
    </source>
</evidence>
<dbReference type="InterPro" id="IPR029045">
    <property type="entry name" value="ClpP/crotonase-like_dom_sf"/>
</dbReference>
<dbReference type="SUPFAM" id="SSF52096">
    <property type="entry name" value="ClpP/crotonase"/>
    <property type="match status" value="1"/>
</dbReference>
<dbReference type="OrthoDB" id="5389341at2"/>
<comment type="caution">
    <text evidence="10">The sequence shown here is derived from an EMBL/GenBank/DDBJ whole genome shotgun (WGS) entry which is preliminary data.</text>
</comment>
<dbReference type="Proteomes" id="UP000035444">
    <property type="component" value="Unassembled WGS sequence"/>
</dbReference>
<keyword evidence="2" id="KW-0276">Fatty acid metabolism</keyword>
<accession>A0A0H2MUR8</accession>
<dbReference type="RefSeq" id="WP_047764390.1">
    <property type="nucleotide sequence ID" value="NZ_LAQL01000007.1"/>
</dbReference>
<dbReference type="InterPro" id="IPR036291">
    <property type="entry name" value="NAD(P)-bd_dom_sf"/>
</dbReference>
<sequence length="780" mass="85950">MKGINKVAVIGAGVMGAGIAAQIANAGVPVLLFDRPAEKKSVDKAERNQIATDAIGKLIKSNPAALMSKRNAKRITPANTEDDLGLLTDCDWIIEAIIEDVEIKQALYKKIDKFRKKDAVVSSNTSTLCREQLVAGLPESFKRDFLITHFFNPPRYMRLLELVSGPEVSEEQCKLIERFCDHSLGKGVVQCKDTPGFLANRIGIFWLQCAVVEAMQQNISIEVADAVIGRPFSIPKTGVFALLDMVGLDLMPHVLSSMSESLPPEDPFHEIYQEPELIKTLIADGYTGRKGKGGFYRLRPDSSDKIKEAIDLNTGNYAKAKRPSVAIVKKAGRKNPRKVLEDDSAAGRYAWSVMSKTLAYAASLVPSVSDDIEAIDEAMRLGYNWKYGPFELLDQIGAEWFCTKLQSEKVDVPTVLRSVGKGKFYRKSKGFREVFGYEGQYLKRSPNAGVLRLDDIKARSKPVMRNPSASLWDLDDDVLCLEFHSKMNSLNLWTLSMMDRAREKIENSEYKALVVYNDGTNFSVGANIGLMSVAARLWAYPFIDYMVRRGQETYKALKFAPFPVVSAPSGMALGGACELLLHSDAVQAHAETYTGLVEVGVGIIPGWGGCKEMMCRWSLASDTPRGPMPAVSKVFELIGLAQVAKSAEEARDMKIIRADDRITMNRDRVLADAKERALELVAGYHAPTAVEITLPGESGKVALDLAVEGFRKSGKATPHDVVVSAALSTILSGGDTDMTGKVSEDRLLQLEREAFHTLCRHPDTIERVHHMLKTGKPLRN</sequence>
<comment type="catalytic activity">
    <reaction evidence="7">
        <text>a (3S)-3-hydroxyacyl-CoA + NAD(+) = a 3-oxoacyl-CoA + NADH + H(+)</text>
        <dbReference type="Rhea" id="RHEA:22432"/>
        <dbReference type="ChEBI" id="CHEBI:15378"/>
        <dbReference type="ChEBI" id="CHEBI:57318"/>
        <dbReference type="ChEBI" id="CHEBI:57540"/>
        <dbReference type="ChEBI" id="CHEBI:57945"/>
        <dbReference type="ChEBI" id="CHEBI:90726"/>
        <dbReference type="EC" id="1.1.1.35"/>
    </reaction>
</comment>
<reference evidence="10 11" key="1">
    <citation type="submission" date="2015-03" db="EMBL/GenBank/DDBJ databases">
        <title>Genome Sequence of Kiloniella spongiae MEBiC09566, isolated from a marine sponge.</title>
        <authorList>
            <person name="Shao Z."/>
            <person name="Wang L."/>
            <person name="Li X."/>
        </authorList>
    </citation>
    <scope>NUCLEOTIDE SEQUENCE [LARGE SCALE GENOMIC DNA]</scope>
    <source>
        <strain evidence="10 11">MEBiC09566</strain>
    </source>
</reference>
<keyword evidence="4" id="KW-0560">Oxidoreductase</keyword>
<dbReference type="Gene3D" id="3.90.226.10">
    <property type="entry name" value="2-enoyl-CoA Hydratase, Chain A, domain 1"/>
    <property type="match status" value="1"/>
</dbReference>
<dbReference type="EMBL" id="LAQL01000007">
    <property type="protein sequence ID" value="KLN60425.1"/>
    <property type="molecule type" value="Genomic_DNA"/>
</dbReference>
<feature type="domain" description="3-hydroxyacyl-CoA dehydrogenase C-terminal" evidence="8">
    <location>
        <begin position="360"/>
        <end position="403"/>
    </location>
</feature>
<dbReference type="CDD" id="cd06558">
    <property type="entry name" value="crotonase-like"/>
    <property type="match status" value="1"/>
</dbReference>
<dbReference type="UniPathway" id="UPA00659"/>
<gene>
    <name evidence="10" type="ORF">WH96_11835</name>
</gene>
<evidence type="ECO:0000313" key="11">
    <source>
        <dbReference type="Proteomes" id="UP000035444"/>
    </source>
</evidence>
<evidence type="ECO:0000256" key="5">
    <source>
        <dbReference type="ARBA" id="ARBA00023027"/>
    </source>
</evidence>
<keyword evidence="3" id="KW-0442">Lipid degradation</keyword>
<evidence type="ECO:0000256" key="3">
    <source>
        <dbReference type="ARBA" id="ARBA00022963"/>
    </source>
</evidence>
<dbReference type="AlphaFoldDB" id="A0A0H2MUR8"/>
<evidence type="ECO:0000256" key="6">
    <source>
        <dbReference type="ARBA" id="ARBA00023098"/>
    </source>
</evidence>
<evidence type="ECO:0000256" key="4">
    <source>
        <dbReference type="ARBA" id="ARBA00023002"/>
    </source>
</evidence>
<dbReference type="Pfam" id="PF02737">
    <property type="entry name" value="3HCDH_N"/>
    <property type="match status" value="1"/>
</dbReference>
<dbReference type="Pfam" id="PF00378">
    <property type="entry name" value="ECH_1"/>
    <property type="match status" value="1"/>
</dbReference>
<evidence type="ECO:0000256" key="7">
    <source>
        <dbReference type="ARBA" id="ARBA00049556"/>
    </source>
</evidence>
<dbReference type="GO" id="GO:0006635">
    <property type="term" value="P:fatty acid beta-oxidation"/>
    <property type="evidence" value="ECO:0007669"/>
    <property type="project" value="UniProtKB-UniPathway"/>
</dbReference>
<dbReference type="InterPro" id="IPR008927">
    <property type="entry name" value="6-PGluconate_DH-like_C_sf"/>
</dbReference>